<evidence type="ECO:0000256" key="1">
    <source>
        <dbReference type="SAM" id="Phobius"/>
    </source>
</evidence>
<comment type="caution">
    <text evidence="2">The sequence shown here is derived from an EMBL/GenBank/DDBJ whole genome shotgun (WGS) entry which is preliminary data.</text>
</comment>
<protein>
    <recommendedName>
        <fullName evidence="3">LOG family protein</fullName>
    </recommendedName>
</protein>
<sequence>RKVMKKAKTPKHIDVGHFRVAIFGSARIKPNDPRYKQIESLAMMIAKEGIDVVTGGGPGIMEAANKGHQEGGKGKKVHSFGLNIKISKEQMANKHLDIKKDFKRFSGRLDHFMYLSNAVVVAPGGIGTMLELLYTWQLVQVKHICSIPIILLGPLWPDFIKWVEKWPLKKGLISPEDMHTIFLA</sequence>
<dbReference type="Gene3D" id="3.40.50.450">
    <property type="match status" value="1"/>
</dbReference>
<feature type="transmembrane region" description="Helical" evidence="1">
    <location>
        <begin position="112"/>
        <end position="134"/>
    </location>
</feature>
<dbReference type="Pfam" id="PF03641">
    <property type="entry name" value="Lysine_decarbox"/>
    <property type="match status" value="1"/>
</dbReference>
<name>X0Y9H3_9ZZZZ</name>
<feature type="non-terminal residue" evidence="2">
    <location>
        <position position="1"/>
    </location>
</feature>
<accession>X0Y9H3</accession>
<gene>
    <name evidence="2" type="ORF">S01H1_82881</name>
</gene>
<feature type="non-terminal residue" evidence="2">
    <location>
        <position position="184"/>
    </location>
</feature>
<organism evidence="2">
    <name type="scientific">marine sediment metagenome</name>
    <dbReference type="NCBI Taxonomy" id="412755"/>
    <lineage>
        <taxon>unclassified sequences</taxon>
        <taxon>metagenomes</taxon>
        <taxon>ecological metagenomes</taxon>
    </lineage>
</organism>
<dbReference type="GO" id="GO:0005829">
    <property type="term" value="C:cytosol"/>
    <property type="evidence" value="ECO:0007669"/>
    <property type="project" value="TreeGrafter"/>
</dbReference>
<keyword evidence="1" id="KW-0472">Membrane</keyword>
<keyword evidence="1" id="KW-0812">Transmembrane</keyword>
<evidence type="ECO:0000313" key="2">
    <source>
        <dbReference type="EMBL" id="GAG52460.1"/>
    </source>
</evidence>
<dbReference type="SUPFAM" id="SSF102405">
    <property type="entry name" value="MCP/YpsA-like"/>
    <property type="match status" value="1"/>
</dbReference>
<dbReference type="PANTHER" id="PTHR43393:SF3">
    <property type="entry name" value="LYSINE DECARBOXYLASE-LIKE PROTEIN"/>
    <property type="match status" value="1"/>
</dbReference>
<dbReference type="EMBL" id="BARS01056238">
    <property type="protein sequence ID" value="GAG52460.1"/>
    <property type="molecule type" value="Genomic_DNA"/>
</dbReference>
<dbReference type="AlphaFoldDB" id="X0Y9H3"/>
<reference evidence="2" key="1">
    <citation type="journal article" date="2014" name="Front. Microbiol.">
        <title>High frequency of phylogenetically diverse reductive dehalogenase-homologous genes in deep subseafloor sedimentary metagenomes.</title>
        <authorList>
            <person name="Kawai M."/>
            <person name="Futagami T."/>
            <person name="Toyoda A."/>
            <person name="Takaki Y."/>
            <person name="Nishi S."/>
            <person name="Hori S."/>
            <person name="Arai W."/>
            <person name="Tsubouchi T."/>
            <person name="Morono Y."/>
            <person name="Uchiyama I."/>
            <person name="Ito T."/>
            <person name="Fujiyama A."/>
            <person name="Inagaki F."/>
            <person name="Takami H."/>
        </authorList>
    </citation>
    <scope>NUCLEOTIDE SEQUENCE</scope>
    <source>
        <strain evidence="2">Expedition CK06-06</strain>
    </source>
</reference>
<proteinExistence type="predicted"/>
<dbReference type="InterPro" id="IPR052341">
    <property type="entry name" value="LOG_family_nucleotidases"/>
</dbReference>
<dbReference type="PANTHER" id="PTHR43393">
    <property type="entry name" value="CYTOKININ RIBOSIDE 5'-MONOPHOSPHATE PHOSPHORIBOHYDROLASE"/>
    <property type="match status" value="1"/>
</dbReference>
<evidence type="ECO:0008006" key="3">
    <source>
        <dbReference type="Google" id="ProtNLM"/>
    </source>
</evidence>
<dbReference type="InterPro" id="IPR031100">
    <property type="entry name" value="LOG_fam"/>
</dbReference>
<keyword evidence="1" id="KW-1133">Transmembrane helix</keyword>